<protein>
    <submittedName>
        <fullName evidence="2">Uncharacterized protein</fullName>
    </submittedName>
</protein>
<evidence type="ECO:0000313" key="3">
    <source>
        <dbReference type="Proteomes" id="UP000314294"/>
    </source>
</evidence>
<dbReference type="Proteomes" id="UP000314294">
    <property type="component" value="Unassembled WGS sequence"/>
</dbReference>
<reference evidence="2 3" key="1">
    <citation type="submission" date="2019-03" db="EMBL/GenBank/DDBJ databases">
        <title>First draft genome of Liparis tanakae, snailfish: a comprehensive survey of snailfish specific genes.</title>
        <authorList>
            <person name="Kim W."/>
            <person name="Song I."/>
            <person name="Jeong J.-H."/>
            <person name="Kim D."/>
            <person name="Kim S."/>
            <person name="Ryu S."/>
            <person name="Song J.Y."/>
            <person name="Lee S.K."/>
        </authorList>
    </citation>
    <scope>NUCLEOTIDE SEQUENCE [LARGE SCALE GENOMIC DNA]</scope>
    <source>
        <tissue evidence="2">Muscle</tissue>
    </source>
</reference>
<sequence length="94" mass="10027">MIPEHGQTGPALPEHVDGVDRHDDAAARHQDADPAVAEANGVVGHPEEDHGWTRQAGLTGRGRIRTVSVSKVTWARYAFTRGLKGGVRVRGGSL</sequence>
<feature type="region of interest" description="Disordered" evidence="1">
    <location>
        <begin position="1"/>
        <end position="60"/>
    </location>
</feature>
<comment type="caution">
    <text evidence="2">The sequence shown here is derived from an EMBL/GenBank/DDBJ whole genome shotgun (WGS) entry which is preliminary data.</text>
</comment>
<name>A0A4Z2E7R6_9TELE</name>
<evidence type="ECO:0000313" key="2">
    <source>
        <dbReference type="EMBL" id="TNN24858.1"/>
    </source>
</evidence>
<proteinExistence type="predicted"/>
<evidence type="ECO:0000256" key="1">
    <source>
        <dbReference type="SAM" id="MobiDB-lite"/>
    </source>
</evidence>
<keyword evidence="3" id="KW-1185">Reference proteome</keyword>
<feature type="compositionally biased region" description="Basic and acidic residues" evidence="1">
    <location>
        <begin position="14"/>
        <end position="32"/>
    </location>
</feature>
<dbReference type="EMBL" id="SRLO01014103">
    <property type="protein sequence ID" value="TNN24858.1"/>
    <property type="molecule type" value="Genomic_DNA"/>
</dbReference>
<dbReference type="AlphaFoldDB" id="A0A4Z2E7R6"/>
<gene>
    <name evidence="2" type="ORF">EYF80_065015</name>
</gene>
<organism evidence="2 3">
    <name type="scientific">Liparis tanakae</name>
    <name type="common">Tanaka's snailfish</name>
    <dbReference type="NCBI Taxonomy" id="230148"/>
    <lineage>
        <taxon>Eukaryota</taxon>
        <taxon>Metazoa</taxon>
        <taxon>Chordata</taxon>
        <taxon>Craniata</taxon>
        <taxon>Vertebrata</taxon>
        <taxon>Euteleostomi</taxon>
        <taxon>Actinopterygii</taxon>
        <taxon>Neopterygii</taxon>
        <taxon>Teleostei</taxon>
        <taxon>Neoteleostei</taxon>
        <taxon>Acanthomorphata</taxon>
        <taxon>Eupercaria</taxon>
        <taxon>Perciformes</taxon>
        <taxon>Cottioidei</taxon>
        <taxon>Cottales</taxon>
        <taxon>Liparidae</taxon>
        <taxon>Liparis</taxon>
    </lineage>
</organism>
<accession>A0A4Z2E7R6</accession>